<gene>
    <name evidence="12" type="ORF">SAMN02745194_00216</name>
</gene>
<dbReference type="InterPro" id="IPR033892">
    <property type="entry name" value="FNR_bac"/>
</dbReference>
<dbReference type="SUPFAM" id="SSF63380">
    <property type="entry name" value="Riboflavin synthase domain-like"/>
    <property type="match status" value="1"/>
</dbReference>
<evidence type="ECO:0000313" key="13">
    <source>
        <dbReference type="Proteomes" id="UP000184387"/>
    </source>
</evidence>
<feature type="region of interest" description="Disordered" evidence="10">
    <location>
        <begin position="23"/>
        <end position="46"/>
    </location>
</feature>
<comment type="catalytic activity">
    <reaction evidence="9">
        <text>2 reduced [2Fe-2S]-[ferredoxin] + NADP(+) + H(+) = 2 oxidized [2Fe-2S]-[ferredoxin] + NADPH</text>
        <dbReference type="Rhea" id="RHEA:20125"/>
        <dbReference type="Rhea" id="RHEA-COMP:10000"/>
        <dbReference type="Rhea" id="RHEA-COMP:10001"/>
        <dbReference type="ChEBI" id="CHEBI:15378"/>
        <dbReference type="ChEBI" id="CHEBI:33737"/>
        <dbReference type="ChEBI" id="CHEBI:33738"/>
        <dbReference type="ChEBI" id="CHEBI:57783"/>
        <dbReference type="ChEBI" id="CHEBI:58349"/>
        <dbReference type="EC" id="1.18.1.2"/>
    </reaction>
</comment>
<dbReference type="Pfam" id="PF00175">
    <property type="entry name" value="NAD_binding_1"/>
    <property type="match status" value="1"/>
</dbReference>
<sequence length="305" mass="34348">MLPGRGTLLKPCVPPHCTSGPATPYRPAMPTADPTTPAQPSADPKRPAMSAFLNETVLEVRHWTDRLFSFRCTRDPGFRFQAGQFAMIGLMVDGKPLMRAYSVASPPWEETLEFLSIKVQDGPLTSRLQNIQPGDTVLINRKPVGTLLLDNLLAGKRLWFLSTGTGLAPFMSLIREPEAYDRFEKVIVTHTVREVEELAYREYITKELPQNEFLGEMVREKLVYYPSVTREEFPNRGRITELMDSGRIYADLNFPPLSPEHDRVMLCGSPEMLADTRARLEALGMKEGSAHEPGHFVVEKAFVEK</sequence>
<evidence type="ECO:0000256" key="9">
    <source>
        <dbReference type="ARBA" id="ARBA00047776"/>
    </source>
</evidence>
<dbReference type="EMBL" id="FQZF01000002">
    <property type="protein sequence ID" value="SHI38742.1"/>
    <property type="molecule type" value="Genomic_DNA"/>
</dbReference>
<dbReference type="InterPro" id="IPR001433">
    <property type="entry name" value="OxRdtase_FAD/NAD-bd"/>
</dbReference>
<dbReference type="Pfam" id="PF00970">
    <property type="entry name" value="FAD_binding_6"/>
    <property type="match status" value="1"/>
</dbReference>
<accession>A0A1M6AQK2</accession>
<evidence type="ECO:0000259" key="11">
    <source>
        <dbReference type="PROSITE" id="PS51384"/>
    </source>
</evidence>
<feature type="domain" description="FAD-binding FR-type" evidence="11">
    <location>
        <begin position="50"/>
        <end position="150"/>
    </location>
</feature>
<keyword evidence="13" id="KW-1185">Reference proteome</keyword>
<organism evidence="12 13">
    <name type="scientific">Muricoccus roseus</name>
    <dbReference type="NCBI Taxonomy" id="198092"/>
    <lineage>
        <taxon>Bacteria</taxon>
        <taxon>Pseudomonadati</taxon>
        <taxon>Pseudomonadota</taxon>
        <taxon>Alphaproteobacteria</taxon>
        <taxon>Acetobacterales</taxon>
        <taxon>Roseomonadaceae</taxon>
        <taxon>Muricoccus</taxon>
    </lineage>
</organism>
<evidence type="ECO:0000256" key="7">
    <source>
        <dbReference type="ARBA" id="ARBA00022857"/>
    </source>
</evidence>
<evidence type="ECO:0000256" key="10">
    <source>
        <dbReference type="SAM" id="MobiDB-lite"/>
    </source>
</evidence>
<keyword evidence="6" id="KW-0274">FAD</keyword>
<dbReference type="STRING" id="198092.SAMN02745194_00216"/>
<evidence type="ECO:0000256" key="4">
    <source>
        <dbReference type="ARBA" id="ARBA00022630"/>
    </source>
</evidence>
<dbReference type="CDD" id="cd06195">
    <property type="entry name" value="FNR1"/>
    <property type="match status" value="1"/>
</dbReference>
<dbReference type="Gene3D" id="2.40.30.10">
    <property type="entry name" value="Translation factors"/>
    <property type="match status" value="1"/>
</dbReference>
<evidence type="ECO:0000256" key="3">
    <source>
        <dbReference type="ARBA" id="ARBA00013223"/>
    </source>
</evidence>
<dbReference type="InterPro" id="IPR017938">
    <property type="entry name" value="Riboflavin_synthase-like_b-brl"/>
</dbReference>
<keyword evidence="5" id="KW-0547">Nucleotide-binding</keyword>
<dbReference type="InterPro" id="IPR039261">
    <property type="entry name" value="FNR_nucleotide-bd"/>
</dbReference>
<dbReference type="GO" id="GO:0042167">
    <property type="term" value="P:heme catabolic process"/>
    <property type="evidence" value="ECO:0007669"/>
    <property type="project" value="TreeGrafter"/>
</dbReference>
<dbReference type="Gene3D" id="3.40.50.80">
    <property type="entry name" value="Nucleotide-binding domain of ferredoxin-NADP reductase (FNR) module"/>
    <property type="match status" value="1"/>
</dbReference>
<comment type="cofactor">
    <cofactor evidence="1">
        <name>FAD</name>
        <dbReference type="ChEBI" id="CHEBI:57692"/>
    </cofactor>
</comment>
<dbReference type="GO" id="GO:0004324">
    <property type="term" value="F:ferredoxin-NADP+ reductase activity"/>
    <property type="evidence" value="ECO:0007669"/>
    <property type="project" value="UniProtKB-EC"/>
</dbReference>
<dbReference type="SUPFAM" id="SSF52343">
    <property type="entry name" value="Ferredoxin reductase-like, C-terminal NADP-linked domain"/>
    <property type="match status" value="1"/>
</dbReference>
<dbReference type="GO" id="GO:0000166">
    <property type="term" value="F:nucleotide binding"/>
    <property type="evidence" value="ECO:0007669"/>
    <property type="project" value="UniProtKB-KW"/>
</dbReference>
<keyword evidence="4" id="KW-0285">Flavoprotein</keyword>
<keyword evidence="7" id="KW-0521">NADP</keyword>
<name>A0A1M6AQK2_9PROT</name>
<keyword evidence="8" id="KW-0560">Oxidoreductase</keyword>
<proteinExistence type="inferred from homology"/>
<dbReference type="InterPro" id="IPR008333">
    <property type="entry name" value="Cbr1-like_FAD-bd_dom"/>
</dbReference>
<evidence type="ECO:0000256" key="6">
    <source>
        <dbReference type="ARBA" id="ARBA00022827"/>
    </source>
</evidence>
<dbReference type="AlphaFoldDB" id="A0A1M6AQK2"/>
<evidence type="ECO:0000256" key="2">
    <source>
        <dbReference type="ARBA" id="ARBA00008312"/>
    </source>
</evidence>
<dbReference type="GO" id="GO:0034599">
    <property type="term" value="P:cellular response to oxidative stress"/>
    <property type="evidence" value="ECO:0007669"/>
    <property type="project" value="TreeGrafter"/>
</dbReference>
<evidence type="ECO:0000256" key="8">
    <source>
        <dbReference type="ARBA" id="ARBA00023002"/>
    </source>
</evidence>
<dbReference type="EC" id="1.18.1.2" evidence="3"/>
<feature type="compositionally biased region" description="Low complexity" evidence="10">
    <location>
        <begin position="28"/>
        <end position="42"/>
    </location>
</feature>
<dbReference type="PANTHER" id="PTHR47878">
    <property type="entry name" value="OXIDOREDUCTASE FAD/NAD(P)-BINDING DOMAIN PROTEIN"/>
    <property type="match status" value="1"/>
</dbReference>
<dbReference type="PROSITE" id="PS51384">
    <property type="entry name" value="FAD_FR"/>
    <property type="match status" value="1"/>
</dbReference>
<evidence type="ECO:0000256" key="1">
    <source>
        <dbReference type="ARBA" id="ARBA00001974"/>
    </source>
</evidence>
<comment type="similarity">
    <text evidence="2">Belongs to the ferredoxin--NADP reductase type 1 family.</text>
</comment>
<protein>
    <recommendedName>
        <fullName evidence="3">ferredoxin--NADP(+) reductase</fullName>
        <ecNumber evidence="3">1.18.1.2</ecNumber>
    </recommendedName>
</protein>
<dbReference type="InterPro" id="IPR017927">
    <property type="entry name" value="FAD-bd_FR_type"/>
</dbReference>
<dbReference type="Proteomes" id="UP000184387">
    <property type="component" value="Unassembled WGS sequence"/>
</dbReference>
<dbReference type="PANTHER" id="PTHR47878:SF1">
    <property type="entry name" value="FLAVODOXIN_FERREDOXIN--NADP REDUCTASE"/>
    <property type="match status" value="1"/>
</dbReference>
<reference evidence="12 13" key="1">
    <citation type="submission" date="2016-11" db="EMBL/GenBank/DDBJ databases">
        <authorList>
            <person name="Jaros S."/>
            <person name="Januszkiewicz K."/>
            <person name="Wedrychowicz H."/>
        </authorList>
    </citation>
    <scope>NUCLEOTIDE SEQUENCE [LARGE SCALE GENOMIC DNA]</scope>
    <source>
        <strain evidence="12 13">DSM 14916</strain>
    </source>
</reference>
<evidence type="ECO:0000313" key="12">
    <source>
        <dbReference type="EMBL" id="SHI38742.1"/>
    </source>
</evidence>
<dbReference type="InterPro" id="IPR051930">
    <property type="entry name" value="FNR_type-1"/>
</dbReference>
<evidence type="ECO:0000256" key="5">
    <source>
        <dbReference type="ARBA" id="ARBA00022741"/>
    </source>
</evidence>